<dbReference type="Pfam" id="PF10150">
    <property type="entry name" value="RNase_E_G"/>
    <property type="match status" value="1"/>
</dbReference>
<dbReference type="Proteomes" id="UP001216390">
    <property type="component" value="Chromosome"/>
</dbReference>
<feature type="compositionally biased region" description="Gly residues" evidence="6">
    <location>
        <begin position="73"/>
        <end position="82"/>
    </location>
</feature>
<feature type="compositionally biased region" description="Low complexity" evidence="6">
    <location>
        <begin position="58"/>
        <end position="72"/>
    </location>
</feature>
<dbReference type="GO" id="GO:0005737">
    <property type="term" value="C:cytoplasm"/>
    <property type="evidence" value="ECO:0007669"/>
    <property type="project" value="TreeGrafter"/>
</dbReference>
<organism evidence="8 9">
    <name type="scientific">Iamia majanohamensis</name>
    <dbReference type="NCBI Taxonomy" id="467976"/>
    <lineage>
        <taxon>Bacteria</taxon>
        <taxon>Bacillati</taxon>
        <taxon>Actinomycetota</taxon>
        <taxon>Acidimicrobiia</taxon>
        <taxon>Acidimicrobiales</taxon>
        <taxon>Iamiaceae</taxon>
        <taxon>Iamia</taxon>
    </lineage>
</organism>
<dbReference type="PANTHER" id="PTHR30001">
    <property type="entry name" value="RIBONUCLEASE"/>
    <property type="match status" value="1"/>
</dbReference>
<keyword evidence="4" id="KW-0460">Magnesium</keyword>
<feature type="region of interest" description="Disordered" evidence="6">
    <location>
        <begin position="1"/>
        <end position="171"/>
    </location>
</feature>
<accession>A0AAF0BXK6</accession>
<dbReference type="PANTHER" id="PTHR30001:SF0">
    <property type="entry name" value="RIBONUCLEASE G"/>
    <property type="match status" value="1"/>
</dbReference>
<dbReference type="InterPro" id="IPR019307">
    <property type="entry name" value="RNA-bd_AU-1/RNase_E/G"/>
</dbReference>
<dbReference type="GO" id="GO:0003723">
    <property type="term" value="F:RNA binding"/>
    <property type="evidence" value="ECO:0007669"/>
    <property type="project" value="UniProtKB-KW"/>
</dbReference>
<dbReference type="NCBIfam" id="TIGR00757">
    <property type="entry name" value="RNaseEG"/>
    <property type="match status" value="1"/>
</dbReference>
<keyword evidence="9" id="KW-1185">Reference proteome</keyword>
<dbReference type="CDD" id="cd04453">
    <property type="entry name" value="S1_RNase_E"/>
    <property type="match status" value="1"/>
</dbReference>
<evidence type="ECO:0000256" key="5">
    <source>
        <dbReference type="ARBA" id="ARBA00022884"/>
    </source>
</evidence>
<dbReference type="GO" id="GO:0004540">
    <property type="term" value="F:RNA nuclease activity"/>
    <property type="evidence" value="ECO:0007669"/>
    <property type="project" value="InterPro"/>
</dbReference>
<keyword evidence="3" id="KW-0378">Hydrolase</keyword>
<evidence type="ECO:0000256" key="6">
    <source>
        <dbReference type="SAM" id="MobiDB-lite"/>
    </source>
</evidence>
<dbReference type="InterPro" id="IPR004659">
    <property type="entry name" value="RNase_E/G"/>
</dbReference>
<evidence type="ECO:0000313" key="8">
    <source>
        <dbReference type="EMBL" id="WCO68859.1"/>
    </source>
</evidence>
<evidence type="ECO:0000256" key="4">
    <source>
        <dbReference type="ARBA" id="ARBA00022842"/>
    </source>
</evidence>
<feature type="domain" description="S1 motif" evidence="7">
    <location>
        <begin position="229"/>
        <end position="311"/>
    </location>
</feature>
<feature type="compositionally biased region" description="Low complexity" evidence="6">
    <location>
        <begin position="157"/>
        <end position="169"/>
    </location>
</feature>
<evidence type="ECO:0000259" key="7">
    <source>
        <dbReference type="SMART" id="SM00316"/>
    </source>
</evidence>
<dbReference type="InterPro" id="IPR012340">
    <property type="entry name" value="NA-bd_OB-fold"/>
</dbReference>
<dbReference type="EMBL" id="CP116942">
    <property type="protein sequence ID" value="WCO68859.1"/>
    <property type="molecule type" value="Genomic_DNA"/>
</dbReference>
<protein>
    <submittedName>
        <fullName evidence="8">Rne/Rng family ribonuclease</fullName>
    </submittedName>
</protein>
<dbReference type="AlphaFoldDB" id="A0AAF0BXK6"/>
<dbReference type="Gene3D" id="2.40.50.140">
    <property type="entry name" value="Nucleic acid-binding proteins"/>
    <property type="match status" value="1"/>
</dbReference>
<dbReference type="GO" id="GO:0016787">
    <property type="term" value="F:hydrolase activity"/>
    <property type="evidence" value="ECO:0007669"/>
    <property type="project" value="UniProtKB-KW"/>
</dbReference>
<sequence>MSDDDKAGRGTAAPTSDRAAERDTSTRSRPPDAPAGVTGGGGDAPKPKIGDTRPAPPGADTGSAGSPDDASGGSEGSGGSGSGRRRRRGSRGGRGRRSGGGQGGGDQTSSGGDGGRSRDGGSGKAKAKGRGQGQGQGGGGRGRGGQGGGRGKGRGEAPAPVTAVTHAAPLELDDDVLEQRRGRERKGKAVGRYMMAVHVQPEATQIAILEGRSLIEHQVSRPADDVSQIHGNVYLGKVQNVLPGMEAAFVDIGTPKNAVLYRSDARFDPDDVDKAPKGQPKIEQMLKAKQTILCQVTKNPIAHKGARLTQEVSLPGRFVVLVPNSTTYGISKRLPDDERKRLRGILDRVRPEGHGLIVRTAAEGVTAEEIERDVELLADRWTQIEALAAQSQGQGATLLYREPDMAVRVIREELTKDFRKVIIDDRALYEEVRDYVRSIDPAMAERVEHYDAGAEKLPLFEKHHIHEQIHKALDRKVWLPSGGSLIIEHTEALTVIDVNTGKNVGRSSLEQTVFDNNLEAAEEVARQLRLRDIGGIIVIDFVDMEVAKNRDAVITTFREALSRDKTRTQVFDISELGLVEMTRKRIGEGLLESFADPCPSCEGRGLVFDPAIYPGG</sequence>
<proteinExistence type="predicted"/>
<comment type="cofactor">
    <cofactor evidence="1">
        <name>Mg(2+)</name>
        <dbReference type="ChEBI" id="CHEBI:18420"/>
    </cofactor>
</comment>
<dbReference type="SUPFAM" id="SSF50249">
    <property type="entry name" value="Nucleic acid-binding proteins"/>
    <property type="match status" value="1"/>
</dbReference>
<evidence type="ECO:0000256" key="3">
    <source>
        <dbReference type="ARBA" id="ARBA00022801"/>
    </source>
</evidence>
<dbReference type="KEGG" id="ima:PO878_09000"/>
<name>A0AAF0BXK6_9ACTN</name>
<feature type="compositionally biased region" description="Gly residues" evidence="6">
    <location>
        <begin position="98"/>
        <end position="114"/>
    </location>
</feature>
<feature type="compositionally biased region" description="Basic and acidic residues" evidence="6">
    <location>
        <begin position="18"/>
        <end position="30"/>
    </location>
</feature>
<keyword evidence="5" id="KW-0694">RNA-binding</keyword>
<evidence type="ECO:0000256" key="1">
    <source>
        <dbReference type="ARBA" id="ARBA00001946"/>
    </source>
</evidence>
<feature type="compositionally biased region" description="Gly residues" evidence="6">
    <location>
        <begin position="130"/>
        <end position="150"/>
    </location>
</feature>
<dbReference type="GO" id="GO:0006364">
    <property type="term" value="P:rRNA processing"/>
    <property type="evidence" value="ECO:0007669"/>
    <property type="project" value="TreeGrafter"/>
</dbReference>
<reference evidence="8" key="1">
    <citation type="submission" date="2023-01" db="EMBL/GenBank/DDBJ databases">
        <title>The diversity of Class Acidimicrobiia in South China Sea sediment environments and the proposal of Iamia marina sp. nov., a novel species of the genus Iamia.</title>
        <authorList>
            <person name="He Y."/>
            <person name="Tian X."/>
        </authorList>
    </citation>
    <scope>NUCLEOTIDE SEQUENCE</scope>
    <source>
        <strain evidence="8">DSM 19957</strain>
    </source>
</reference>
<gene>
    <name evidence="8" type="ORF">PO878_09000</name>
</gene>
<feature type="compositionally biased region" description="Basic residues" evidence="6">
    <location>
        <begin position="83"/>
        <end position="97"/>
    </location>
</feature>
<keyword evidence="2" id="KW-0479">Metal-binding</keyword>
<evidence type="ECO:0000313" key="9">
    <source>
        <dbReference type="Proteomes" id="UP001216390"/>
    </source>
</evidence>
<evidence type="ECO:0000256" key="2">
    <source>
        <dbReference type="ARBA" id="ARBA00022723"/>
    </source>
</evidence>
<dbReference type="InterPro" id="IPR003029">
    <property type="entry name" value="S1_domain"/>
</dbReference>
<dbReference type="RefSeq" id="WP_272738374.1">
    <property type="nucleotide sequence ID" value="NZ_CP116942.1"/>
</dbReference>
<dbReference type="GO" id="GO:0046872">
    <property type="term" value="F:metal ion binding"/>
    <property type="evidence" value="ECO:0007669"/>
    <property type="project" value="UniProtKB-KW"/>
</dbReference>
<dbReference type="SMART" id="SM00316">
    <property type="entry name" value="S1"/>
    <property type="match status" value="1"/>
</dbReference>